<evidence type="ECO:0000256" key="4">
    <source>
        <dbReference type="ARBA" id="ARBA00022691"/>
    </source>
</evidence>
<evidence type="ECO:0000256" key="3">
    <source>
        <dbReference type="ARBA" id="ARBA00022679"/>
    </source>
</evidence>
<evidence type="ECO:0000256" key="6">
    <source>
        <dbReference type="SAM" id="MobiDB-lite"/>
    </source>
</evidence>
<accession>A0A4R6WF93</accession>
<dbReference type="HAMAP" id="MF_00787">
    <property type="entry name" value="CbiD"/>
    <property type="match status" value="1"/>
</dbReference>
<dbReference type="GO" id="GO:0043780">
    <property type="term" value="F:cobalt-precorrin-5B C1-methyltransferase activity"/>
    <property type="evidence" value="ECO:0007669"/>
    <property type="project" value="RHEA"/>
</dbReference>
<dbReference type="PANTHER" id="PTHR35863">
    <property type="entry name" value="COBALT-PRECORRIN-5B C(1)-METHYLTRANSFERASE"/>
    <property type="match status" value="1"/>
</dbReference>
<dbReference type="Gene3D" id="3.30.2110.10">
    <property type="entry name" value="CbiD-like"/>
    <property type="match status" value="1"/>
</dbReference>
<dbReference type="GO" id="GO:0019251">
    <property type="term" value="P:anaerobic cobalamin biosynthetic process"/>
    <property type="evidence" value="ECO:0007669"/>
    <property type="project" value="UniProtKB-UniRule"/>
</dbReference>
<dbReference type="OrthoDB" id="6439987at2"/>
<dbReference type="NCBIfam" id="NF000849">
    <property type="entry name" value="PRK00075.1-1"/>
    <property type="match status" value="1"/>
</dbReference>
<keyword evidence="2 5" id="KW-0489">Methyltransferase</keyword>
<dbReference type="PIRSF" id="PIRSF026782">
    <property type="entry name" value="CbiD"/>
    <property type="match status" value="1"/>
</dbReference>
<dbReference type="InterPro" id="IPR002748">
    <property type="entry name" value="CbiD"/>
</dbReference>
<proteinExistence type="inferred from homology"/>
<comment type="pathway">
    <text evidence="5">Cofactor biosynthesis; adenosylcobalamin biosynthesis; cob(II)yrinate a,c-diamide from sirohydrochlorin (anaerobic route): step 6/10.</text>
</comment>
<dbReference type="Pfam" id="PF01888">
    <property type="entry name" value="CbiD"/>
    <property type="match status" value="1"/>
</dbReference>
<protein>
    <recommendedName>
        <fullName evidence="5">Cobalt-precorrin-5B C(1)-methyltransferase</fullName>
        <ecNumber evidence="5">2.1.1.195</ecNumber>
    </recommendedName>
    <alternativeName>
        <fullName evidence="5">Cobalt-precorrin-6A synthase</fullName>
    </alternativeName>
</protein>
<evidence type="ECO:0000313" key="7">
    <source>
        <dbReference type="EMBL" id="TDQ78506.1"/>
    </source>
</evidence>
<comment type="caution">
    <text evidence="7">The sequence shown here is derived from an EMBL/GenBank/DDBJ whole genome shotgun (WGS) entry which is preliminary data.</text>
</comment>
<evidence type="ECO:0000256" key="5">
    <source>
        <dbReference type="HAMAP-Rule" id="MF_00787"/>
    </source>
</evidence>
<dbReference type="NCBIfam" id="TIGR00312">
    <property type="entry name" value="cbiD"/>
    <property type="match status" value="1"/>
</dbReference>
<dbReference type="RefSeq" id="WP_133614998.1">
    <property type="nucleotide sequence ID" value="NZ_SNYW01000013.1"/>
</dbReference>
<keyword evidence="4 5" id="KW-0949">S-adenosyl-L-methionine</keyword>
<dbReference type="UniPathway" id="UPA00148">
    <property type="reaction ID" value="UER00227"/>
</dbReference>
<comment type="catalytic activity">
    <reaction evidence="5">
        <text>Co-precorrin-5B + S-adenosyl-L-methionine = Co-precorrin-6A + S-adenosyl-L-homocysteine</text>
        <dbReference type="Rhea" id="RHEA:26285"/>
        <dbReference type="ChEBI" id="CHEBI:57856"/>
        <dbReference type="ChEBI" id="CHEBI:59789"/>
        <dbReference type="ChEBI" id="CHEBI:60063"/>
        <dbReference type="ChEBI" id="CHEBI:60064"/>
        <dbReference type="EC" id="2.1.1.195"/>
    </reaction>
</comment>
<evidence type="ECO:0000256" key="2">
    <source>
        <dbReference type="ARBA" id="ARBA00022603"/>
    </source>
</evidence>
<dbReference type="PANTHER" id="PTHR35863:SF1">
    <property type="entry name" value="COBALT-PRECORRIN-5B C(1)-METHYLTRANSFERASE"/>
    <property type="match status" value="1"/>
</dbReference>
<dbReference type="GO" id="GO:0032259">
    <property type="term" value="P:methylation"/>
    <property type="evidence" value="ECO:0007669"/>
    <property type="project" value="UniProtKB-KW"/>
</dbReference>
<feature type="region of interest" description="Disordered" evidence="6">
    <location>
        <begin position="1"/>
        <end position="23"/>
    </location>
</feature>
<evidence type="ECO:0000313" key="8">
    <source>
        <dbReference type="Proteomes" id="UP000295783"/>
    </source>
</evidence>
<sequence>MAAETENPPTQNTKRRPDGPLRKGWTTGCCATAATKAAFSALLTGKFADSVTITLPKGEKPVFSLLEPVLSGDFAEVGIIKDAGDDPDVTHGAHIRARVRHLAPGSGTVFRAGAGVGTVTKAGLPIPPGEPAINPAPRAMIEGVLEEVAAAHATHADAEVTISVIGGAEIAKQTWNPRLGIVGGISILGTTGIVHPFSCAAWIASIHRGIDVIRAAGLAHAAACTGSTTEAAVEKRHHLPEIAFIDMGDFAGGVLKYLRHHPIPRLTLAGGFAKMAKLAEGHLDLHSGRSQVDLARIARRALDLGASADVAERIRAGNTAMEALEICAASGIPIGGDIARSAKGVALAEADGKIDIELLVYDRKGNLVGEAGFGS</sequence>
<comment type="function">
    <text evidence="5">Catalyzes the methylation of C-1 in cobalt-precorrin-5B to form cobalt-precorrin-6A.</text>
</comment>
<dbReference type="InterPro" id="IPR036074">
    <property type="entry name" value="CbiD_sf"/>
</dbReference>
<dbReference type="AlphaFoldDB" id="A0A4R6WF93"/>
<dbReference type="EMBL" id="SNYW01000013">
    <property type="protein sequence ID" value="TDQ78506.1"/>
    <property type="molecule type" value="Genomic_DNA"/>
</dbReference>
<name>A0A4R6WF93_9PROT</name>
<evidence type="ECO:0000256" key="1">
    <source>
        <dbReference type="ARBA" id="ARBA00022573"/>
    </source>
</evidence>
<gene>
    <name evidence="5" type="primary">cbiD</name>
    <name evidence="7" type="ORF">A8950_3562</name>
</gene>
<keyword evidence="3 5" id="KW-0808">Transferase</keyword>
<dbReference type="EC" id="2.1.1.195" evidence="5"/>
<comment type="similarity">
    <text evidence="5">Belongs to the CbiD family.</text>
</comment>
<keyword evidence="8" id="KW-1185">Reference proteome</keyword>
<reference evidence="7 8" key="1">
    <citation type="submission" date="2019-03" db="EMBL/GenBank/DDBJ databases">
        <title>Genomic Encyclopedia of Type Strains, Phase III (KMG-III): the genomes of soil and plant-associated and newly described type strains.</title>
        <authorList>
            <person name="Whitman W."/>
        </authorList>
    </citation>
    <scope>NUCLEOTIDE SEQUENCE [LARGE SCALE GENOMIC DNA]</scope>
    <source>
        <strain evidence="7 8">CGMCC 1.7660</strain>
    </source>
</reference>
<organism evidence="7 8">
    <name type="scientific">Dongia mobilis</name>
    <dbReference type="NCBI Taxonomy" id="578943"/>
    <lineage>
        <taxon>Bacteria</taxon>
        <taxon>Pseudomonadati</taxon>
        <taxon>Pseudomonadota</taxon>
        <taxon>Alphaproteobacteria</taxon>
        <taxon>Rhodospirillales</taxon>
        <taxon>Dongiaceae</taxon>
        <taxon>Dongia</taxon>
    </lineage>
</organism>
<dbReference type="SUPFAM" id="SSF111342">
    <property type="entry name" value="CbiD-like"/>
    <property type="match status" value="1"/>
</dbReference>
<keyword evidence="1 5" id="KW-0169">Cobalamin biosynthesis</keyword>
<dbReference type="Proteomes" id="UP000295783">
    <property type="component" value="Unassembled WGS sequence"/>
</dbReference>